<accession>A0A2I0J8U5</accession>
<protein>
    <submittedName>
        <fullName evidence="2">Uncharacterized protein</fullName>
    </submittedName>
</protein>
<keyword evidence="3" id="KW-1185">Reference proteome</keyword>
<dbReference type="EMBL" id="PGOL01001920">
    <property type="protein sequence ID" value="PKI52674.1"/>
    <property type="molecule type" value="Genomic_DNA"/>
</dbReference>
<sequence>MARKEPLPYPRSSLPLSLLLFDDLAGGEGWPEEASQPPATPSPSRARVGAQAGVAPGGIV</sequence>
<gene>
    <name evidence="2" type="ORF">CRG98_026934</name>
</gene>
<evidence type="ECO:0000256" key="1">
    <source>
        <dbReference type="SAM" id="MobiDB-lite"/>
    </source>
</evidence>
<reference evidence="2 3" key="1">
    <citation type="submission" date="2017-11" db="EMBL/GenBank/DDBJ databases">
        <title>De-novo sequencing of pomegranate (Punica granatum L.) genome.</title>
        <authorList>
            <person name="Akparov Z."/>
            <person name="Amiraslanov A."/>
            <person name="Hajiyeva S."/>
            <person name="Abbasov M."/>
            <person name="Kaur K."/>
            <person name="Hamwieh A."/>
            <person name="Solovyev V."/>
            <person name="Salamov A."/>
            <person name="Braich B."/>
            <person name="Kosarev P."/>
            <person name="Mahmoud A."/>
            <person name="Hajiyev E."/>
            <person name="Babayeva S."/>
            <person name="Izzatullayeva V."/>
            <person name="Mammadov A."/>
            <person name="Mammadov A."/>
            <person name="Sharifova S."/>
            <person name="Ojaghi J."/>
            <person name="Eynullazada K."/>
            <person name="Bayramov B."/>
            <person name="Abdulazimova A."/>
            <person name="Shahmuradov I."/>
        </authorList>
    </citation>
    <scope>NUCLEOTIDE SEQUENCE [LARGE SCALE GENOMIC DNA]</scope>
    <source>
        <strain evidence="3">cv. AG2017</strain>
        <tissue evidence="2">Leaf</tissue>
    </source>
</reference>
<comment type="caution">
    <text evidence="2">The sequence shown here is derived from an EMBL/GenBank/DDBJ whole genome shotgun (WGS) entry which is preliminary data.</text>
</comment>
<feature type="region of interest" description="Disordered" evidence="1">
    <location>
        <begin position="26"/>
        <end position="60"/>
    </location>
</feature>
<proteinExistence type="predicted"/>
<name>A0A2I0J8U5_PUNGR</name>
<dbReference type="AlphaFoldDB" id="A0A2I0J8U5"/>
<evidence type="ECO:0000313" key="2">
    <source>
        <dbReference type="EMBL" id="PKI52674.1"/>
    </source>
</evidence>
<organism evidence="2 3">
    <name type="scientific">Punica granatum</name>
    <name type="common">Pomegranate</name>
    <dbReference type="NCBI Taxonomy" id="22663"/>
    <lineage>
        <taxon>Eukaryota</taxon>
        <taxon>Viridiplantae</taxon>
        <taxon>Streptophyta</taxon>
        <taxon>Embryophyta</taxon>
        <taxon>Tracheophyta</taxon>
        <taxon>Spermatophyta</taxon>
        <taxon>Magnoliopsida</taxon>
        <taxon>eudicotyledons</taxon>
        <taxon>Gunneridae</taxon>
        <taxon>Pentapetalae</taxon>
        <taxon>rosids</taxon>
        <taxon>malvids</taxon>
        <taxon>Myrtales</taxon>
        <taxon>Lythraceae</taxon>
        <taxon>Punica</taxon>
    </lineage>
</organism>
<evidence type="ECO:0000313" key="3">
    <source>
        <dbReference type="Proteomes" id="UP000233551"/>
    </source>
</evidence>
<dbReference type="Proteomes" id="UP000233551">
    <property type="component" value="Unassembled WGS sequence"/>
</dbReference>